<dbReference type="OrthoDB" id="9133279at2"/>
<keyword evidence="1" id="KW-1133">Transmembrane helix</keyword>
<keyword evidence="1" id="KW-0472">Membrane</keyword>
<sequence>MKHQHPPAKHQRGMGIVGLFLTAVVIGCVAIVVMGVVPTVIEYQAIKRAADKASQENSVEQIRSAFDRYQAIDDFSSISGKDLTIARDGDNYRVSFAYQRKIHLAGPASLVLDYTGQTK</sequence>
<feature type="transmembrane region" description="Helical" evidence="1">
    <location>
        <begin position="12"/>
        <end position="37"/>
    </location>
</feature>
<evidence type="ECO:0000313" key="2">
    <source>
        <dbReference type="EMBL" id="PYE79209.1"/>
    </source>
</evidence>
<dbReference type="EMBL" id="QJTC01000003">
    <property type="protein sequence ID" value="PYE79209.1"/>
    <property type="molecule type" value="Genomic_DNA"/>
</dbReference>
<keyword evidence="3" id="KW-1185">Reference proteome</keyword>
<gene>
    <name evidence="2" type="ORF">DFQ15_103197</name>
</gene>
<evidence type="ECO:0000256" key="1">
    <source>
        <dbReference type="SAM" id="Phobius"/>
    </source>
</evidence>
<protein>
    <submittedName>
        <fullName evidence="2">Uncharacterized protein DUF4845</fullName>
    </submittedName>
</protein>
<comment type="caution">
    <text evidence="2">The sequence shown here is derived from an EMBL/GenBank/DDBJ whole genome shotgun (WGS) entry which is preliminary data.</text>
</comment>
<dbReference type="Pfam" id="PF16137">
    <property type="entry name" value="DUF4845"/>
    <property type="match status" value="1"/>
</dbReference>
<keyword evidence="1" id="KW-0812">Transmembrane</keyword>
<dbReference type="PROSITE" id="PS51257">
    <property type="entry name" value="PROKAR_LIPOPROTEIN"/>
    <property type="match status" value="1"/>
</dbReference>
<accession>A0A318SWN2</accession>
<name>A0A318SWN2_9BURK</name>
<reference evidence="2 3" key="1">
    <citation type="submission" date="2018-06" db="EMBL/GenBank/DDBJ databases">
        <title>Genomic Encyclopedia of Type Strains, Phase III (KMG-III): the genomes of soil and plant-associated and newly described type strains.</title>
        <authorList>
            <person name="Whitman W."/>
        </authorList>
    </citation>
    <scope>NUCLEOTIDE SEQUENCE [LARGE SCALE GENOMIC DNA]</scope>
    <source>
        <strain evidence="2 3">CECT 7646</strain>
    </source>
</reference>
<dbReference type="Proteomes" id="UP000247540">
    <property type="component" value="Unassembled WGS sequence"/>
</dbReference>
<dbReference type="AlphaFoldDB" id="A0A318SWN2"/>
<evidence type="ECO:0000313" key="3">
    <source>
        <dbReference type="Proteomes" id="UP000247540"/>
    </source>
</evidence>
<proteinExistence type="predicted"/>
<dbReference type="RefSeq" id="WP_110464703.1">
    <property type="nucleotide sequence ID" value="NZ_JAMOFZ010000003.1"/>
</dbReference>
<dbReference type="InterPro" id="IPR032314">
    <property type="entry name" value="DUF4845"/>
</dbReference>
<organism evidence="2 3">
    <name type="scientific">Xylophilus ampelinus</name>
    <dbReference type="NCBI Taxonomy" id="54067"/>
    <lineage>
        <taxon>Bacteria</taxon>
        <taxon>Pseudomonadati</taxon>
        <taxon>Pseudomonadota</taxon>
        <taxon>Betaproteobacteria</taxon>
        <taxon>Burkholderiales</taxon>
        <taxon>Xylophilus</taxon>
    </lineage>
</organism>